<evidence type="ECO:0000256" key="1">
    <source>
        <dbReference type="SAM" id="MobiDB-lite"/>
    </source>
</evidence>
<dbReference type="EMBL" id="CAJPDS010000042">
    <property type="protein sequence ID" value="CAF9926627.1"/>
    <property type="molecule type" value="Genomic_DNA"/>
</dbReference>
<proteinExistence type="predicted"/>
<accession>A0A8H3FPE9</accession>
<comment type="caution">
    <text evidence="2">The sequence shown here is derived from an EMBL/GenBank/DDBJ whole genome shotgun (WGS) entry which is preliminary data.</text>
</comment>
<organism evidence="2 3">
    <name type="scientific">Heterodermia speciosa</name>
    <dbReference type="NCBI Taxonomy" id="116794"/>
    <lineage>
        <taxon>Eukaryota</taxon>
        <taxon>Fungi</taxon>
        <taxon>Dikarya</taxon>
        <taxon>Ascomycota</taxon>
        <taxon>Pezizomycotina</taxon>
        <taxon>Lecanoromycetes</taxon>
        <taxon>OSLEUM clade</taxon>
        <taxon>Lecanoromycetidae</taxon>
        <taxon>Caliciales</taxon>
        <taxon>Physciaceae</taxon>
        <taxon>Heterodermia</taxon>
    </lineage>
</organism>
<evidence type="ECO:0000313" key="3">
    <source>
        <dbReference type="Proteomes" id="UP000664521"/>
    </source>
</evidence>
<name>A0A8H3FPE9_9LECA</name>
<gene>
    <name evidence="2" type="ORF">HETSPECPRED_006374</name>
</gene>
<reference evidence="2" key="1">
    <citation type="submission" date="2021-03" db="EMBL/GenBank/DDBJ databases">
        <authorList>
            <person name="Tagirdzhanova G."/>
        </authorList>
    </citation>
    <scope>NUCLEOTIDE SEQUENCE</scope>
</reference>
<keyword evidence="3" id="KW-1185">Reference proteome</keyword>
<dbReference type="Proteomes" id="UP000664521">
    <property type="component" value="Unassembled WGS sequence"/>
</dbReference>
<dbReference type="AlphaFoldDB" id="A0A8H3FPE9"/>
<sequence length="353" mass="38987">MKLGRKPELDLGVSVVFSKLGRPKLFDQRTTEVAGSLSKYPLAIAIGHSLTITTRETEQELLELAGNELGAVFGCDPGAPALLGHWPSQTSRDQRSRHATWVRGHWPSQTSGAGDQDIVVKLEPYEAEELRDRFASRSRLVSDAVPTEATVSNALEEDDDLVISNQCGDDLQDLDYIPSDDEEEARPQSWVVFDLLVPGWRKAGHPSTRLLSSSGTGGRGGYTACRGRSGLPNKPLPECPSDIHLLEPRDVFLHQVVRDDQEGLSAFIEVLNRFTTMAGPPQRRRNRHHAVPPANSPATGGPFSLHRSAEPIHYYDCFLAPSREGRPRWLFSLHRSAEPVHYYGWSVATTTGN</sequence>
<protein>
    <submittedName>
        <fullName evidence="2">Uncharacterized protein</fullName>
    </submittedName>
</protein>
<feature type="region of interest" description="Disordered" evidence="1">
    <location>
        <begin position="278"/>
        <end position="303"/>
    </location>
</feature>
<evidence type="ECO:0000313" key="2">
    <source>
        <dbReference type="EMBL" id="CAF9926627.1"/>
    </source>
</evidence>